<accession>A0A5A7QJ89</accession>
<evidence type="ECO:0000313" key="1">
    <source>
        <dbReference type="EMBL" id="GER45046.1"/>
    </source>
</evidence>
<evidence type="ECO:0000313" key="2">
    <source>
        <dbReference type="Proteomes" id="UP000325081"/>
    </source>
</evidence>
<dbReference type="Proteomes" id="UP000325081">
    <property type="component" value="Unassembled WGS sequence"/>
</dbReference>
<comment type="caution">
    <text evidence="1">The sequence shown here is derived from an EMBL/GenBank/DDBJ whole genome shotgun (WGS) entry which is preliminary data.</text>
</comment>
<sequence length="197" mass="21684">MCKLIKAIQNCPFILEPQSQSLLVPQYKEVSTRVILGIQLSDRGIIVPSILIFPRLVIGLFGIDLGDLGLSKLFLKTRLMAQIMWTVGSCGVPKARNLPQKLRCRAMASSGLMSIWQRKISSFTASPQSPQSHLPPYLIVQFNSFTALETICSKNPNGGSNMGAFFSKPAAVAPGKFHLDLAQTLVFRPIGPWSYLH</sequence>
<keyword evidence="2" id="KW-1185">Reference proteome</keyword>
<proteinExistence type="predicted"/>
<name>A0A5A7QJ89_STRAF</name>
<reference evidence="2" key="1">
    <citation type="journal article" date="2019" name="Curr. Biol.">
        <title>Genome Sequence of Striga asiatica Provides Insight into the Evolution of Plant Parasitism.</title>
        <authorList>
            <person name="Yoshida S."/>
            <person name="Kim S."/>
            <person name="Wafula E.K."/>
            <person name="Tanskanen J."/>
            <person name="Kim Y.M."/>
            <person name="Honaas L."/>
            <person name="Yang Z."/>
            <person name="Spallek T."/>
            <person name="Conn C.E."/>
            <person name="Ichihashi Y."/>
            <person name="Cheong K."/>
            <person name="Cui S."/>
            <person name="Der J.P."/>
            <person name="Gundlach H."/>
            <person name="Jiao Y."/>
            <person name="Hori C."/>
            <person name="Ishida J.K."/>
            <person name="Kasahara H."/>
            <person name="Kiba T."/>
            <person name="Kim M.S."/>
            <person name="Koo N."/>
            <person name="Laohavisit A."/>
            <person name="Lee Y.H."/>
            <person name="Lumba S."/>
            <person name="McCourt P."/>
            <person name="Mortimer J.C."/>
            <person name="Mutuku J.M."/>
            <person name="Nomura T."/>
            <person name="Sasaki-Sekimoto Y."/>
            <person name="Seto Y."/>
            <person name="Wang Y."/>
            <person name="Wakatake T."/>
            <person name="Sakakibara H."/>
            <person name="Demura T."/>
            <person name="Yamaguchi S."/>
            <person name="Yoneyama K."/>
            <person name="Manabe R.I."/>
            <person name="Nelson D.C."/>
            <person name="Schulman A.H."/>
            <person name="Timko M.P."/>
            <person name="dePamphilis C.W."/>
            <person name="Choi D."/>
            <person name="Shirasu K."/>
        </authorList>
    </citation>
    <scope>NUCLEOTIDE SEQUENCE [LARGE SCALE GENOMIC DNA]</scope>
    <source>
        <strain evidence="2">cv. UVA1</strain>
    </source>
</reference>
<gene>
    <name evidence="1" type="ORF">STAS_21976</name>
</gene>
<dbReference type="EMBL" id="BKCP01007181">
    <property type="protein sequence ID" value="GER45046.1"/>
    <property type="molecule type" value="Genomic_DNA"/>
</dbReference>
<protein>
    <submittedName>
        <fullName evidence="1">Zn-dependent exopeptidases superfamily protein</fullName>
    </submittedName>
</protein>
<organism evidence="1 2">
    <name type="scientific">Striga asiatica</name>
    <name type="common">Asiatic witchweed</name>
    <name type="synonym">Buchnera asiatica</name>
    <dbReference type="NCBI Taxonomy" id="4170"/>
    <lineage>
        <taxon>Eukaryota</taxon>
        <taxon>Viridiplantae</taxon>
        <taxon>Streptophyta</taxon>
        <taxon>Embryophyta</taxon>
        <taxon>Tracheophyta</taxon>
        <taxon>Spermatophyta</taxon>
        <taxon>Magnoliopsida</taxon>
        <taxon>eudicotyledons</taxon>
        <taxon>Gunneridae</taxon>
        <taxon>Pentapetalae</taxon>
        <taxon>asterids</taxon>
        <taxon>lamiids</taxon>
        <taxon>Lamiales</taxon>
        <taxon>Orobanchaceae</taxon>
        <taxon>Buchnereae</taxon>
        <taxon>Striga</taxon>
    </lineage>
</organism>
<dbReference type="AlphaFoldDB" id="A0A5A7QJ89"/>